<reference evidence="1 2" key="1">
    <citation type="journal article" date="2018" name="Sci. Rep.">
        <title>A novel species of the marine cyanobacterium Acaryochloris with a unique pigment content and lifestyle.</title>
        <authorList>
            <person name="Partensky F."/>
            <person name="Six C."/>
            <person name="Ratin M."/>
            <person name="Garczarek L."/>
            <person name="Vaulot D."/>
            <person name="Probert I."/>
            <person name="Calteau A."/>
            <person name="Gourvil P."/>
            <person name="Marie D."/>
            <person name="Grebert T."/>
            <person name="Bouchier C."/>
            <person name="Le Panse S."/>
            <person name="Gachenot M."/>
            <person name="Rodriguez F."/>
            <person name="Garrido J.L."/>
        </authorList>
    </citation>
    <scope>NUCLEOTIDE SEQUENCE [LARGE SCALE GENOMIC DNA]</scope>
    <source>
        <strain evidence="1 2">RCC1774</strain>
    </source>
</reference>
<dbReference type="EMBL" id="PQWO01000025">
    <property type="protein sequence ID" value="PZD70922.1"/>
    <property type="molecule type" value="Genomic_DNA"/>
</dbReference>
<dbReference type="Proteomes" id="UP000248857">
    <property type="component" value="Unassembled WGS sequence"/>
</dbReference>
<sequence length="69" mass="8404">MGNPVLRLMKTVWVYLNQPLFQDETVMNPFKFSKTYSKQLLERCFTKEHEAEKQRIFLERCWSRSCKTL</sequence>
<proteinExistence type="predicted"/>
<evidence type="ECO:0000313" key="1">
    <source>
        <dbReference type="EMBL" id="PZD70922.1"/>
    </source>
</evidence>
<evidence type="ECO:0000313" key="2">
    <source>
        <dbReference type="Proteomes" id="UP000248857"/>
    </source>
</evidence>
<protein>
    <submittedName>
        <fullName evidence="1">Uncharacterized protein</fullName>
    </submittedName>
</protein>
<gene>
    <name evidence="1" type="ORF">C1752_08697</name>
</gene>
<name>A0A2W1JIN6_9CYAN</name>
<dbReference type="AlphaFoldDB" id="A0A2W1JIN6"/>
<comment type="caution">
    <text evidence="1">The sequence shown here is derived from an EMBL/GenBank/DDBJ whole genome shotgun (WGS) entry which is preliminary data.</text>
</comment>
<keyword evidence="2" id="KW-1185">Reference proteome</keyword>
<organism evidence="1 2">
    <name type="scientific">Acaryochloris thomasi RCC1774</name>
    <dbReference type="NCBI Taxonomy" id="1764569"/>
    <lineage>
        <taxon>Bacteria</taxon>
        <taxon>Bacillati</taxon>
        <taxon>Cyanobacteriota</taxon>
        <taxon>Cyanophyceae</taxon>
        <taxon>Acaryochloridales</taxon>
        <taxon>Acaryochloridaceae</taxon>
        <taxon>Acaryochloris</taxon>
        <taxon>Acaryochloris thomasi</taxon>
    </lineage>
</organism>
<accession>A0A2W1JIN6</accession>